<accession>A0A829R428</accession>
<sequence length="49" mass="5927">MDPKIKEQLFRLNPHEIAQKETGTFIMDYPKKSFSEENGEINMLNRYFF</sequence>
<organism evidence="1 2">
    <name type="scientific">Listeria grayi FSL F6-1183</name>
    <dbReference type="NCBI Taxonomy" id="1265827"/>
    <lineage>
        <taxon>Bacteria</taxon>
        <taxon>Bacillati</taxon>
        <taxon>Bacillota</taxon>
        <taxon>Bacilli</taxon>
        <taxon>Bacillales</taxon>
        <taxon>Listeriaceae</taxon>
        <taxon>Listeria</taxon>
    </lineage>
</organism>
<proteinExistence type="predicted"/>
<comment type="caution">
    <text evidence="1">The sequence shown here is derived from an EMBL/GenBank/DDBJ whole genome shotgun (WGS) entry which is preliminary data.</text>
</comment>
<gene>
    <name evidence="1" type="ORF">LMUR_14619</name>
</gene>
<dbReference type="EMBL" id="AODG01000021">
    <property type="protein sequence ID" value="EUJ25829.1"/>
    <property type="molecule type" value="Genomic_DNA"/>
</dbReference>
<dbReference type="AlphaFoldDB" id="A0A829R428"/>
<evidence type="ECO:0000313" key="2">
    <source>
        <dbReference type="Proteomes" id="UP000019251"/>
    </source>
</evidence>
<evidence type="ECO:0000313" key="1">
    <source>
        <dbReference type="EMBL" id="EUJ25829.1"/>
    </source>
</evidence>
<reference evidence="1 2" key="1">
    <citation type="submission" date="2012-12" db="EMBL/GenBank/DDBJ databases">
        <title>Novel taxa of Listeriaceae from agricultural environments in the United States.</title>
        <authorList>
            <person name="den Bakker H.C."/>
            <person name="Allred A."/>
            <person name="Warchocki S."/>
            <person name="Wright E.M."/>
            <person name="Burrell A."/>
            <person name="Nightingale K.K."/>
            <person name="Kephart D."/>
            <person name="Wiedmann M."/>
        </authorList>
    </citation>
    <scope>NUCLEOTIDE SEQUENCE [LARGE SCALE GENOMIC DNA]</scope>
    <source>
        <strain evidence="1 2">FSL F6-1183</strain>
    </source>
</reference>
<name>A0A829R428_LISGR</name>
<dbReference type="Proteomes" id="UP000019251">
    <property type="component" value="Unassembled WGS sequence"/>
</dbReference>
<protein>
    <submittedName>
        <fullName evidence="1">AraC family transcriptional regulator</fullName>
    </submittedName>
</protein>